<evidence type="ECO:0000256" key="4">
    <source>
        <dbReference type="ARBA" id="ARBA00022692"/>
    </source>
</evidence>
<dbReference type="OrthoDB" id="9807402at2"/>
<dbReference type="Pfam" id="PF00528">
    <property type="entry name" value="BPD_transp_1"/>
    <property type="match status" value="1"/>
</dbReference>
<keyword evidence="10" id="KW-1185">Reference proteome</keyword>
<reference evidence="9 10" key="1">
    <citation type="submission" date="2014-10" db="EMBL/GenBank/DDBJ databases">
        <title>Genome sequence of Ponticoccus sp. strain UMTAT08 isolated from clonal culture of toxic dinoflagellate Alexandrium tamiyavanichii.</title>
        <authorList>
            <person name="Gan H.Y."/>
            <person name="Muhd D.-D."/>
            <person name="Mohd Noor M.E."/>
            <person name="Yeong Y.S."/>
            <person name="Usup G."/>
        </authorList>
    </citation>
    <scope>NUCLEOTIDE SEQUENCE [LARGE SCALE GENOMIC DNA]</scope>
    <source>
        <strain evidence="9 10">UMTAT08</strain>
    </source>
</reference>
<dbReference type="InterPro" id="IPR045621">
    <property type="entry name" value="BPD_transp_1_N"/>
</dbReference>
<dbReference type="Pfam" id="PF19300">
    <property type="entry name" value="BPD_transp_1_N"/>
    <property type="match status" value="1"/>
</dbReference>
<dbReference type="EMBL" id="JSUQ01000002">
    <property type="protein sequence ID" value="KHQ54657.1"/>
    <property type="molecule type" value="Genomic_DNA"/>
</dbReference>
<protein>
    <submittedName>
        <fullName evidence="9">Dipeptide transport system permease protein DppB</fullName>
    </submittedName>
</protein>
<evidence type="ECO:0000256" key="3">
    <source>
        <dbReference type="ARBA" id="ARBA00022475"/>
    </source>
</evidence>
<dbReference type="Proteomes" id="UP000030960">
    <property type="component" value="Unassembled WGS sequence"/>
</dbReference>
<organism evidence="9 10">
    <name type="scientific">Mameliella alba</name>
    <dbReference type="NCBI Taxonomy" id="561184"/>
    <lineage>
        <taxon>Bacteria</taxon>
        <taxon>Pseudomonadati</taxon>
        <taxon>Pseudomonadota</taxon>
        <taxon>Alphaproteobacteria</taxon>
        <taxon>Rhodobacterales</taxon>
        <taxon>Roseobacteraceae</taxon>
        <taxon>Mameliella</taxon>
    </lineage>
</organism>
<dbReference type="PATRIC" id="fig|1515334.3.peg.497"/>
<dbReference type="PANTHER" id="PTHR43163:SF2">
    <property type="entry name" value="ABC TRANSPORTER PERMEASE PROTEIN"/>
    <property type="match status" value="1"/>
</dbReference>
<evidence type="ECO:0000256" key="2">
    <source>
        <dbReference type="ARBA" id="ARBA00022448"/>
    </source>
</evidence>
<evidence type="ECO:0000256" key="1">
    <source>
        <dbReference type="ARBA" id="ARBA00004651"/>
    </source>
</evidence>
<feature type="transmembrane region" description="Helical" evidence="7">
    <location>
        <begin position="242"/>
        <end position="262"/>
    </location>
</feature>
<dbReference type="GO" id="GO:0055085">
    <property type="term" value="P:transmembrane transport"/>
    <property type="evidence" value="ECO:0007669"/>
    <property type="project" value="InterPro"/>
</dbReference>
<feature type="transmembrane region" description="Helical" evidence="7">
    <location>
        <begin position="100"/>
        <end position="121"/>
    </location>
</feature>
<keyword evidence="3" id="KW-1003">Cell membrane</keyword>
<comment type="similarity">
    <text evidence="7">Belongs to the binding-protein-dependent transport system permease family.</text>
</comment>
<feature type="transmembrane region" description="Helical" evidence="7">
    <location>
        <begin position="186"/>
        <end position="207"/>
    </location>
</feature>
<evidence type="ECO:0000256" key="6">
    <source>
        <dbReference type="ARBA" id="ARBA00023136"/>
    </source>
</evidence>
<dbReference type="Gene3D" id="1.10.3720.10">
    <property type="entry name" value="MetI-like"/>
    <property type="match status" value="1"/>
</dbReference>
<dbReference type="InterPro" id="IPR035906">
    <property type="entry name" value="MetI-like_sf"/>
</dbReference>
<keyword evidence="5 7" id="KW-1133">Transmembrane helix</keyword>
<dbReference type="SUPFAM" id="SSF161098">
    <property type="entry name" value="MetI-like"/>
    <property type="match status" value="1"/>
</dbReference>
<comment type="subcellular location">
    <subcellularLocation>
        <location evidence="1 7">Cell membrane</location>
        <topology evidence="1 7">Multi-pass membrane protein</topology>
    </subcellularLocation>
</comment>
<comment type="caution">
    <text evidence="9">The sequence shown here is derived from an EMBL/GenBank/DDBJ whole genome shotgun (WGS) entry which is preliminary data.</text>
</comment>
<evidence type="ECO:0000313" key="9">
    <source>
        <dbReference type="EMBL" id="KHQ54657.1"/>
    </source>
</evidence>
<name>A0A0B3S302_9RHOB</name>
<sequence length="330" mass="35974">MLAFLIKRTANAAFVMLAVALLAFTIFRFFGDPVEMMVNEQATQADRAELRERLGLNDGFITQYTRFVTNAVQGDFGISYRNQQDVMVLIGERFPATFELVLVATVISLVVGIPLGVITAVHRNSPLANALQLGSIVGVSLPSFVVGIMLILAFSVSLGWLPAFGRGETVDIGWWSTGVLTPSGRAALVLPAISLSTFQITLVMRLVRAEMLETLRTDYVKFARARGVPVGRVNWVHALRNCLMPVITLTGMQIGNLIAFALVTETVFQWPGMGLLFIQAVTFVDIPVMAAYLMLVSFIFVVLNTVVDVTYAWVDPRLRDDAAKAGGANG</sequence>
<dbReference type="InterPro" id="IPR000515">
    <property type="entry name" value="MetI-like"/>
</dbReference>
<evidence type="ECO:0000256" key="5">
    <source>
        <dbReference type="ARBA" id="ARBA00022989"/>
    </source>
</evidence>
<evidence type="ECO:0000259" key="8">
    <source>
        <dbReference type="PROSITE" id="PS50928"/>
    </source>
</evidence>
<dbReference type="PROSITE" id="PS50928">
    <property type="entry name" value="ABC_TM1"/>
    <property type="match status" value="1"/>
</dbReference>
<dbReference type="PANTHER" id="PTHR43163">
    <property type="entry name" value="DIPEPTIDE TRANSPORT SYSTEM PERMEASE PROTEIN DPPB-RELATED"/>
    <property type="match status" value="1"/>
</dbReference>
<gene>
    <name evidence="9" type="ORF">OA50_00491</name>
</gene>
<keyword evidence="6 7" id="KW-0472">Membrane</keyword>
<feature type="domain" description="ABC transmembrane type-1" evidence="8">
    <location>
        <begin position="94"/>
        <end position="307"/>
    </location>
</feature>
<dbReference type="AlphaFoldDB" id="A0A0B3S302"/>
<dbReference type="STRING" id="561184.SAMN05216376_107257"/>
<accession>A0A0B3S302</accession>
<keyword evidence="2 7" id="KW-0813">Transport</keyword>
<dbReference type="GO" id="GO:0005886">
    <property type="term" value="C:plasma membrane"/>
    <property type="evidence" value="ECO:0007669"/>
    <property type="project" value="UniProtKB-SubCell"/>
</dbReference>
<evidence type="ECO:0000256" key="7">
    <source>
        <dbReference type="RuleBase" id="RU363032"/>
    </source>
</evidence>
<feature type="transmembrane region" description="Helical" evidence="7">
    <location>
        <begin position="12"/>
        <end position="30"/>
    </location>
</feature>
<dbReference type="CDD" id="cd06261">
    <property type="entry name" value="TM_PBP2"/>
    <property type="match status" value="1"/>
</dbReference>
<dbReference type="RefSeq" id="WP_043136949.1">
    <property type="nucleotide sequence ID" value="NZ_JSUQ01000002.1"/>
</dbReference>
<evidence type="ECO:0000313" key="10">
    <source>
        <dbReference type="Proteomes" id="UP000030960"/>
    </source>
</evidence>
<feature type="transmembrane region" description="Helical" evidence="7">
    <location>
        <begin position="133"/>
        <end position="161"/>
    </location>
</feature>
<keyword evidence="4 7" id="KW-0812">Transmembrane</keyword>
<proteinExistence type="inferred from homology"/>